<dbReference type="PANTHER" id="PTHR13994">
    <property type="entry name" value="NUDIX HYDROLASE RELATED"/>
    <property type="match status" value="1"/>
</dbReference>
<evidence type="ECO:0000256" key="2">
    <source>
        <dbReference type="ARBA" id="ARBA00022801"/>
    </source>
</evidence>
<evidence type="ECO:0000313" key="6">
    <source>
        <dbReference type="Proteomes" id="UP001295684"/>
    </source>
</evidence>
<evidence type="ECO:0000256" key="3">
    <source>
        <dbReference type="RuleBase" id="RU003476"/>
    </source>
</evidence>
<evidence type="ECO:0000313" key="5">
    <source>
        <dbReference type="EMBL" id="CAI2377601.1"/>
    </source>
</evidence>
<dbReference type="PRINTS" id="PR01356">
    <property type="entry name" value="GFGPROTEIN"/>
</dbReference>
<dbReference type="GO" id="GO:0051287">
    <property type="term" value="F:NAD binding"/>
    <property type="evidence" value="ECO:0007669"/>
    <property type="project" value="TreeGrafter"/>
</dbReference>
<dbReference type="PROSITE" id="PS51462">
    <property type="entry name" value="NUDIX"/>
    <property type="match status" value="1"/>
</dbReference>
<dbReference type="InterPro" id="IPR015797">
    <property type="entry name" value="NUDIX_hydrolase-like_dom_sf"/>
</dbReference>
<accession>A0AAD2D2C8</accession>
<keyword evidence="2 3" id="KW-0378">Hydrolase</keyword>
<reference evidence="5" key="1">
    <citation type="submission" date="2023-07" db="EMBL/GenBank/DDBJ databases">
        <authorList>
            <consortium name="AG Swart"/>
            <person name="Singh M."/>
            <person name="Singh A."/>
            <person name="Seah K."/>
            <person name="Emmerich C."/>
        </authorList>
    </citation>
    <scope>NUCLEOTIDE SEQUENCE</scope>
    <source>
        <strain evidence="5">DP1</strain>
    </source>
</reference>
<dbReference type="Proteomes" id="UP001295684">
    <property type="component" value="Unassembled WGS sequence"/>
</dbReference>
<dbReference type="Pfam" id="PF00293">
    <property type="entry name" value="NUDIX"/>
    <property type="match status" value="1"/>
</dbReference>
<dbReference type="PANTHER" id="PTHR13994:SF13">
    <property type="entry name" value="FI03680P"/>
    <property type="match status" value="1"/>
</dbReference>
<protein>
    <recommendedName>
        <fullName evidence="4">Nudix hydrolase domain-containing protein</fullName>
    </recommendedName>
</protein>
<organism evidence="5 6">
    <name type="scientific">Euplotes crassus</name>
    <dbReference type="NCBI Taxonomy" id="5936"/>
    <lineage>
        <taxon>Eukaryota</taxon>
        <taxon>Sar</taxon>
        <taxon>Alveolata</taxon>
        <taxon>Ciliophora</taxon>
        <taxon>Intramacronucleata</taxon>
        <taxon>Spirotrichea</taxon>
        <taxon>Hypotrichia</taxon>
        <taxon>Euplotida</taxon>
        <taxon>Euplotidae</taxon>
        <taxon>Moneuplotes</taxon>
    </lineage>
</organism>
<keyword evidence="6" id="KW-1185">Reference proteome</keyword>
<dbReference type="PROSITE" id="PS00893">
    <property type="entry name" value="NUDIX_BOX"/>
    <property type="match status" value="1"/>
</dbReference>
<dbReference type="GO" id="GO:0047631">
    <property type="term" value="F:ADP-ribose diphosphatase activity"/>
    <property type="evidence" value="ECO:0007669"/>
    <property type="project" value="TreeGrafter"/>
</dbReference>
<dbReference type="InterPro" id="IPR040618">
    <property type="entry name" value="Pre-Nudix"/>
</dbReference>
<dbReference type="InterPro" id="IPR020476">
    <property type="entry name" value="Nudix_hydrolase"/>
</dbReference>
<sequence length="301" mass="34887">MDRAKKLEEKLEEVKTVFTYTIDRYKGIKVAQDSLPDEKATFEDEMDKFMDELVKNKARSIWISIPIEKSSYIEAAASLGFEFHHTKGSVLVMSKWLDTRTESRLPGYTTHYCGVGGFVLNDHDEVLLIQERNPYGGTPFWKLPGGQVEENETLEQAVVREVKEETGVDAKVEGVISFRENPHYLFKTHDLYFVFLMSCKKDENVIQKQEIEIAECEWVPCKDLPRKLSLLSPMLQRITPIFDQDLEVAEKVIDGYRQEGTKQSMLNLMLMNNRPYTFRGRSQDMYLGKMIRDCMRAVSKI</sequence>
<evidence type="ECO:0000256" key="1">
    <source>
        <dbReference type="ARBA" id="ARBA00005582"/>
    </source>
</evidence>
<dbReference type="GO" id="GO:0035529">
    <property type="term" value="F:NADH pyrophosphatase activity"/>
    <property type="evidence" value="ECO:0007669"/>
    <property type="project" value="TreeGrafter"/>
</dbReference>
<name>A0AAD2D2C8_EUPCR</name>
<dbReference type="EMBL" id="CAMPGE010019251">
    <property type="protein sequence ID" value="CAI2377601.1"/>
    <property type="molecule type" value="Genomic_DNA"/>
</dbReference>
<dbReference type="InterPro" id="IPR003293">
    <property type="entry name" value="Nudix_hydrolase6-like"/>
</dbReference>
<dbReference type="Pfam" id="PF18290">
    <property type="entry name" value="Nudix_hydro"/>
    <property type="match status" value="1"/>
</dbReference>
<gene>
    <name evidence="5" type="ORF">ECRASSUSDP1_LOCUS18989</name>
</gene>
<dbReference type="Gene3D" id="3.90.79.10">
    <property type="entry name" value="Nucleoside Triphosphate Pyrophosphohydrolase"/>
    <property type="match status" value="1"/>
</dbReference>
<feature type="domain" description="Nudix hydrolase" evidence="4">
    <location>
        <begin position="110"/>
        <end position="244"/>
    </location>
</feature>
<dbReference type="InterPro" id="IPR020084">
    <property type="entry name" value="NUDIX_hydrolase_CS"/>
</dbReference>
<dbReference type="Gene3D" id="3.40.630.30">
    <property type="match status" value="1"/>
</dbReference>
<dbReference type="AlphaFoldDB" id="A0AAD2D2C8"/>
<comment type="similarity">
    <text evidence="1 3">Belongs to the Nudix hydrolase family.</text>
</comment>
<comment type="caution">
    <text evidence="5">The sequence shown here is derived from an EMBL/GenBank/DDBJ whole genome shotgun (WGS) entry which is preliminary data.</text>
</comment>
<dbReference type="InterPro" id="IPR000086">
    <property type="entry name" value="NUDIX_hydrolase_dom"/>
</dbReference>
<evidence type="ECO:0000259" key="4">
    <source>
        <dbReference type="PROSITE" id="PS51462"/>
    </source>
</evidence>
<dbReference type="CDD" id="cd04670">
    <property type="entry name" value="NUDIX_ASFGF2_Nudt6"/>
    <property type="match status" value="1"/>
</dbReference>
<dbReference type="SUPFAM" id="SSF55811">
    <property type="entry name" value="Nudix"/>
    <property type="match status" value="1"/>
</dbReference>
<dbReference type="PRINTS" id="PR00502">
    <property type="entry name" value="NUDIXFAMILY"/>
</dbReference>
<proteinExistence type="inferred from homology"/>